<dbReference type="PANTHER" id="PTHR30616:SF2">
    <property type="entry name" value="PURINE NUCLEOSIDE PHOSPHORYLASE LACC1"/>
    <property type="match status" value="1"/>
</dbReference>
<dbReference type="SUPFAM" id="SSF64438">
    <property type="entry name" value="CNF1/YfiH-like putative cysteine hydrolases"/>
    <property type="match status" value="1"/>
</dbReference>
<keyword evidence="5" id="KW-0378">Hydrolase</keyword>
<evidence type="ECO:0000256" key="9">
    <source>
        <dbReference type="ARBA" id="ARBA00049893"/>
    </source>
</evidence>
<comment type="caution">
    <text evidence="10">The sequence shown here is derived from an EMBL/GenBank/DDBJ whole genome shotgun (WGS) entry which is preliminary data.</text>
</comment>
<comment type="catalytic activity">
    <reaction evidence="7">
        <text>adenosine + H2O + H(+) = inosine + NH4(+)</text>
        <dbReference type="Rhea" id="RHEA:24408"/>
        <dbReference type="ChEBI" id="CHEBI:15377"/>
        <dbReference type="ChEBI" id="CHEBI:15378"/>
        <dbReference type="ChEBI" id="CHEBI:16335"/>
        <dbReference type="ChEBI" id="CHEBI:17596"/>
        <dbReference type="ChEBI" id="CHEBI:28938"/>
        <dbReference type="EC" id="3.5.4.4"/>
    </reaction>
    <physiologicalReaction direction="left-to-right" evidence="7">
        <dbReference type="Rhea" id="RHEA:24409"/>
    </physiologicalReaction>
</comment>
<proteinExistence type="inferred from homology"/>
<evidence type="ECO:0000256" key="7">
    <source>
        <dbReference type="ARBA" id="ARBA00047989"/>
    </source>
</evidence>
<accession>A0A1F4ZTY9</accession>
<sequence>MLSGGLEIKMKGVVLGVSRVADGNMSLNWGEQVDVLKNRQRFLEKFGVRLEDCVTMSLIHGVKIVRVGKDDCGKMLELDGLVTDAIGVGLFMVTADCFPVVVFDPVKKVLAMVHAGKVGVGRKIITKLIEMLNKSGSKSGDLQVWIGPGIRKESYRWWEKEKVKEKSDSDWQPFLETIDGVIHIDVLGYIRKQLADSGVKDQNIEDCGIDTVVDINFFSHYRSGQTGEKEGRFATVTLLRL</sequence>
<keyword evidence="4" id="KW-0479">Metal-binding</keyword>
<evidence type="ECO:0000256" key="4">
    <source>
        <dbReference type="ARBA" id="ARBA00022723"/>
    </source>
</evidence>
<evidence type="ECO:0000313" key="10">
    <source>
        <dbReference type="EMBL" id="OGD09865.1"/>
    </source>
</evidence>
<name>A0A1F4ZTY9_9BACT</name>
<evidence type="ECO:0008006" key="12">
    <source>
        <dbReference type="Google" id="ProtNLM"/>
    </source>
</evidence>
<evidence type="ECO:0000256" key="6">
    <source>
        <dbReference type="ARBA" id="ARBA00022833"/>
    </source>
</evidence>
<dbReference type="InterPro" id="IPR038371">
    <property type="entry name" value="Cu_polyphenol_OxRdtase_sf"/>
</dbReference>
<comment type="catalytic activity">
    <reaction evidence="8">
        <text>adenosine + phosphate = alpha-D-ribose 1-phosphate + adenine</text>
        <dbReference type="Rhea" id="RHEA:27642"/>
        <dbReference type="ChEBI" id="CHEBI:16335"/>
        <dbReference type="ChEBI" id="CHEBI:16708"/>
        <dbReference type="ChEBI" id="CHEBI:43474"/>
        <dbReference type="ChEBI" id="CHEBI:57720"/>
        <dbReference type="EC" id="2.4.2.1"/>
    </reaction>
    <physiologicalReaction direction="left-to-right" evidence="8">
        <dbReference type="Rhea" id="RHEA:27643"/>
    </physiologicalReaction>
</comment>
<gene>
    <name evidence="10" type="ORF">A2397_04780</name>
</gene>
<keyword evidence="6" id="KW-0862">Zinc</keyword>
<dbReference type="GO" id="GO:0016787">
    <property type="term" value="F:hydrolase activity"/>
    <property type="evidence" value="ECO:0007669"/>
    <property type="project" value="UniProtKB-KW"/>
</dbReference>
<dbReference type="CDD" id="cd16833">
    <property type="entry name" value="YfiH"/>
    <property type="match status" value="1"/>
</dbReference>
<comment type="catalytic activity">
    <reaction evidence="1">
        <text>inosine + phosphate = alpha-D-ribose 1-phosphate + hypoxanthine</text>
        <dbReference type="Rhea" id="RHEA:27646"/>
        <dbReference type="ChEBI" id="CHEBI:17368"/>
        <dbReference type="ChEBI" id="CHEBI:17596"/>
        <dbReference type="ChEBI" id="CHEBI:43474"/>
        <dbReference type="ChEBI" id="CHEBI:57720"/>
        <dbReference type="EC" id="2.4.2.1"/>
    </reaction>
    <physiologicalReaction direction="left-to-right" evidence="1">
        <dbReference type="Rhea" id="RHEA:27647"/>
    </physiologicalReaction>
</comment>
<evidence type="ECO:0000313" key="11">
    <source>
        <dbReference type="Proteomes" id="UP000176424"/>
    </source>
</evidence>
<evidence type="ECO:0000256" key="8">
    <source>
        <dbReference type="ARBA" id="ARBA00048968"/>
    </source>
</evidence>
<dbReference type="STRING" id="1797263.A2397_04780"/>
<evidence type="ECO:0000256" key="1">
    <source>
        <dbReference type="ARBA" id="ARBA00000553"/>
    </source>
</evidence>
<evidence type="ECO:0000256" key="2">
    <source>
        <dbReference type="ARBA" id="ARBA00007353"/>
    </source>
</evidence>
<evidence type="ECO:0000256" key="5">
    <source>
        <dbReference type="ARBA" id="ARBA00022801"/>
    </source>
</evidence>
<dbReference type="AlphaFoldDB" id="A0A1F4ZTY9"/>
<comment type="catalytic activity">
    <reaction evidence="9">
        <text>S-methyl-5'-thioadenosine + phosphate = 5-(methylsulfanyl)-alpha-D-ribose 1-phosphate + adenine</text>
        <dbReference type="Rhea" id="RHEA:11852"/>
        <dbReference type="ChEBI" id="CHEBI:16708"/>
        <dbReference type="ChEBI" id="CHEBI:17509"/>
        <dbReference type="ChEBI" id="CHEBI:43474"/>
        <dbReference type="ChEBI" id="CHEBI:58533"/>
        <dbReference type="EC" id="2.4.2.28"/>
    </reaction>
    <physiologicalReaction direction="left-to-right" evidence="9">
        <dbReference type="Rhea" id="RHEA:11853"/>
    </physiologicalReaction>
</comment>
<dbReference type="EMBL" id="MEXR01000020">
    <property type="protein sequence ID" value="OGD09865.1"/>
    <property type="molecule type" value="Genomic_DNA"/>
</dbReference>
<dbReference type="GO" id="GO:0005507">
    <property type="term" value="F:copper ion binding"/>
    <property type="evidence" value="ECO:0007669"/>
    <property type="project" value="TreeGrafter"/>
</dbReference>
<protein>
    <recommendedName>
        <fullName evidence="12">Purine nucleoside phosphorylase</fullName>
    </recommendedName>
</protein>
<organism evidence="10 11">
    <name type="scientific">Candidatus Amesbacteria bacterium RIFOXYB1_FULL_44_23</name>
    <dbReference type="NCBI Taxonomy" id="1797263"/>
    <lineage>
        <taxon>Bacteria</taxon>
        <taxon>Candidatus Amesiibacteriota</taxon>
    </lineage>
</organism>
<reference evidence="10 11" key="1">
    <citation type="journal article" date="2016" name="Nat. Commun.">
        <title>Thousands of microbial genomes shed light on interconnected biogeochemical processes in an aquifer system.</title>
        <authorList>
            <person name="Anantharaman K."/>
            <person name="Brown C.T."/>
            <person name="Hug L.A."/>
            <person name="Sharon I."/>
            <person name="Castelle C.J."/>
            <person name="Probst A.J."/>
            <person name="Thomas B.C."/>
            <person name="Singh A."/>
            <person name="Wilkins M.J."/>
            <person name="Karaoz U."/>
            <person name="Brodie E.L."/>
            <person name="Williams K.H."/>
            <person name="Hubbard S.S."/>
            <person name="Banfield J.F."/>
        </authorList>
    </citation>
    <scope>NUCLEOTIDE SEQUENCE [LARGE SCALE GENOMIC DNA]</scope>
</reference>
<keyword evidence="3" id="KW-0808">Transferase</keyword>
<dbReference type="GO" id="GO:0017061">
    <property type="term" value="F:S-methyl-5-thioadenosine phosphorylase activity"/>
    <property type="evidence" value="ECO:0007669"/>
    <property type="project" value="UniProtKB-EC"/>
</dbReference>
<comment type="similarity">
    <text evidence="2">Belongs to the purine nucleoside phosphorylase YfiH/LACC1 family.</text>
</comment>
<dbReference type="InterPro" id="IPR003730">
    <property type="entry name" value="Cu_polyphenol_OxRdtase"/>
</dbReference>
<evidence type="ECO:0000256" key="3">
    <source>
        <dbReference type="ARBA" id="ARBA00022679"/>
    </source>
</evidence>
<dbReference type="InterPro" id="IPR011324">
    <property type="entry name" value="Cytotoxic_necrot_fac-like_cat"/>
</dbReference>
<dbReference type="Proteomes" id="UP000176424">
    <property type="component" value="Unassembled WGS sequence"/>
</dbReference>
<dbReference type="PANTHER" id="PTHR30616">
    <property type="entry name" value="UNCHARACTERIZED PROTEIN YFIH"/>
    <property type="match status" value="1"/>
</dbReference>
<dbReference type="Gene3D" id="3.60.140.10">
    <property type="entry name" value="CNF1/YfiH-like putative cysteine hydrolases"/>
    <property type="match status" value="1"/>
</dbReference>
<dbReference type="Pfam" id="PF02578">
    <property type="entry name" value="Cu-oxidase_4"/>
    <property type="match status" value="1"/>
</dbReference>